<protein>
    <submittedName>
        <fullName evidence="3">Vancomycin B-type resistance protein VanW</fullName>
    </submittedName>
</protein>
<keyword evidence="4" id="KW-1185">Reference proteome</keyword>
<name>A0A0J1FW26_9FIRM</name>
<dbReference type="Pfam" id="PF04294">
    <property type="entry name" value="VanW"/>
    <property type="match status" value="1"/>
</dbReference>
<comment type="caution">
    <text evidence="3">The sequence shown here is derived from an EMBL/GenBank/DDBJ whole genome shotgun (WGS) entry which is preliminary data.</text>
</comment>
<dbReference type="InterPro" id="IPR022029">
    <property type="entry name" value="YoaR-like_PG-bd"/>
</dbReference>
<reference evidence="3 4" key="1">
    <citation type="submission" date="2015-06" db="EMBL/GenBank/DDBJ databases">
        <title>Draft genome of the moderately acidophilic sulfate reducer Candidatus Desulfosporosinus acididurans strain M1.</title>
        <authorList>
            <person name="Poehlein A."/>
            <person name="Petzsch P."/>
            <person name="Johnson B.D."/>
            <person name="Schloemann M."/>
            <person name="Daniel R."/>
            <person name="Muehling M."/>
        </authorList>
    </citation>
    <scope>NUCLEOTIDE SEQUENCE [LARGE SCALE GENOMIC DNA]</scope>
    <source>
        <strain evidence="3 4">M1</strain>
    </source>
</reference>
<evidence type="ECO:0000259" key="2">
    <source>
        <dbReference type="Pfam" id="PF12229"/>
    </source>
</evidence>
<organism evidence="3 4">
    <name type="scientific">Desulfosporosinus acididurans</name>
    <dbReference type="NCBI Taxonomy" id="476652"/>
    <lineage>
        <taxon>Bacteria</taxon>
        <taxon>Bacillati</taxon>
        <taxon>Bacillota</taxon>
        <taxon>Clostridia</taxon>
        <taxon>Eubacteriales</taxon>
        <taxon>Desulfitobacteriaceae</taxon>
        <taxon>Desulfosporosinus</taxon>
    </lineage>
</organism>
<evidence type="ECO:0000313" key="3">
    <source>
        <dbReference type="EMBL" id="KLU67624.1"/>
    </source>
</evidence>
<dbReference type="AlphaFoldDB" id="A0A0J1FW26"/>
<proteinExistence type="predicted"/>
<dbReference type="Proteomes" id="UP000036356">
    <property type="component" value="Unassembled WGS sequence"/>
</dbReference>
<dbReference type="PANTHER" id="PTHR35788">
    <property type="entry name" value="EXPORTED PROTEIN-RELATED"/>
    <property type="match status" value="1"/>
</dbReference>
<feature type="transmembrane region" description="Helical" evidence="1">
    <location>
        <begin position="21"/>
        <end position="43"/>
    </location>
</feature>
<keyword evidence="1" id="KW-0472">Membrane</keyword>
<evidence type="ECO:0000313" key="4">
    <source>
        <dbReference type="Proteomes" id="UP000036356"/>
    </source>
</evidence>
<accession>A0A0J1FW26</accession>
<gene>
    <name evidence="3" type="primary">vanW_1</name>
    <name evidence="3" type="ORF">DEAC_c00180</name>
</gene>
<evidence type="ECO:0000256" key="1">
    <source>
        <dbReference type="SAM" id="Phobius"/>
    </source>
</evidence>
<dbReference type="PATRIC" id="fig|476652.3.peg.18"/>
<sequence>MDKDSGSADESKPLISAKRHPLIIIAIIALVIIGGIGLSLVLYTRDTGQIAKGIVLEIPLGQLTFADAQSKLEQQRTKLYEHPLQLTAGEKTFSFTMKELGFTYSYEEPLQQAYLIGREGNILNKAEAKFKASWGITFTPDYTWNNQTLSGILTQRLSSLNMPAENAHFIVNPDDSMQIVAEKVGKQVDIENLITSIKKVPIEDAAHIPIPFKSIKPGLTQEDLEKVKSYDLISEYSTIFDLNQKERTINLKLAAKAIDGLVLKPGETFSFNQTVGPRTVEAGYQEAIIIEGNSFVPGLGGGVCQVSSTLYNAVRLASSSVTVIERSRHSLPVAYVPPGQDATVAYPDLDFKFRNDSGDFILIRSDINGHSLTFKLYGKAKKKQSS</sequence>
<dbReference type="EMBL" id="LDZY01000001">
    <property type="protein sequence ID" value="KLU67624.1"/>
    <property type="molecule type" value="Genomic_DNA"/>
</dbReference>
<dbReference type="PANTHER" id="PTHR35788:SF1">
    <property type="entry name" value="EXPORTED PROTEIN"/>
    <property type="match status" value="1"/>
</dbReference>
<dbReference type="InterPro" id="IPR052913">
    <property type="entry name" value="Glycopeptide_resist_protein"/>
</dbReference>
<feature type="domain" description="YoaR-like putative peptidoglycan binding" evidence="2">
    <location>
        <begin position="94"/>
        <end position="199"/>
    </location>
</feature>
<dbReference type="InterPro" id="IPR007391">
    <property type="entry name" value="Vancomycin_resist_VanW"/>
</dbReference>
<keyword evidence="1" id="KW-0812">Transmembrane</keyword>
<dbReference type="Pfam" id="PF12229">
    <property type="entry name" value="PG_binding_4"/>
    <property type="match status" value="1"/>
</dbReference>
<keyword evidence="1" id="KW-1133">Transmembrane helix</keyword>
<dbReference type="RefSeq" id="WP_047808018.1">
    <property type="nucleotide sequence ID" value="NZ_LDZY01000001.1"/>
</dbReference>